<dbReference type="GeneID" id="89521490"/>
<dbReference type="EMBL" id="CP034413">
    <property type="protein sequence ID" value="QCI60009.1"/>
    <property type="molecule type" value="Genomic_DNA"/>
</dbReference>
<feature type="signal peptide" evidence="2">
    <location>
        <begin position="1"/>
        <end position="21"/>
    </location>
</feature>
<dbReference type="RefSeq" id="WP_119310564.1">
    <property type="nucleotide sequence ID" value="NZ_CP034413.3"/>
</dbReference>
<reference evidence="4" key="1">
    <citation type="submission" date="2018-12" db="EMBL/GenBank/DDBJ databases">
        <title>Dusodibacter welbiota gen. nov., sp. nov., isolated from human faeces and emended description of the Oscillibacter genus.</title>
        <authorList>
            <person name="Le Roy T."/>
            <person name="Van der Smissen P."/>
            <person name="Delzenne N."/>
            <person name="Muccioli G."/>
            <person name="Collet J.F."/>
            <person name="Cani P.D."/>
        </authorList>
    </citation>
    <scope>NUCLEOTIDE SEQUENCE [LARGE SCALE GENOMIC DNA]</scope>
    <source>
        <strain evidence="4">J115</strain>
    </source>
</reference>
<evidence type="ECO:0000313" key="4">
    <source>
        <dbReference type="Proteomes" id="UP000298642"/>
    </source>
</evidence>
<proteinExistence type="predicted"/>
<dbReference type="KEGG" id="obj:EIO64_12895"/>
<feature type="region of interest" description="Disordered" evidence="1">
    <location>
        <begin position="29"/>
        <end position="50"/>
    </location>
</feature>
<protein>
    <submittedName>
        <fullName evidence="3">Uncharacterized protein</fullName>
    </submittedName>
</protein>
<organism evidence="3 4">
    <name type="scientific">Dysosmobacter welbionis</name>
    <dbReference type="NCBI Taxonomy" id="2093857"/>
    <lineage>
        <taxon>Bacteria</taxon>
        <taxon>Bacillati</taxon>
        <taxon>Bacillota</taxon>
        <taxon>Clostridia</taxon>
        <taxon>Eubacteriales</taxon>
        <taxon>Oscillospiraceae</taxon>
        <taxon>Dysosmobacter</taxon>
    </lineage>
</organism>
<evidence type="ECO:0000313" key="3">
    <source>
        <dbReference type="EMBL" id="QCI60009.1"/>
    </source>
</evidence>
<sequence>MKKWCLFLSLYFCICLLAACAGGDVSAGAGADSGGTPAEETRTGGETTEPGRVTETFRLVTVGDGDDPASVLAGTDGGAGAVYTLDLFSVEDLTIEGYTQEEMDLLDWSPMPGALVEVTWDGSVMESYPMRFGTVASVRILEDGFDDLCRLHLDVLNDLWEVDPSLNDGITELGVDLSGTSLPESEQAAVAYAFGSAHGLMAMEGTYQDFVDSGYIDGEALFWKDGCLFSVKETQDENPVTFNLPSFGPGDEMPDYSGVRFDAEKWRSGLGAYFFTDCTAVRNGGGQWGDYTVGAEAIA</sequence>
<evidence type="ECO:0000256" key="1">
    <source>
        <dbReference type="SAM" id="MobiDB-lite"/>
    </source>
</evidence>
<evidence type="ECO:0000256" key="2">
    <source>
        <dbReference type="SAM" id="SignalP"/>
    </source>
</evidence>
<gene>
    <name evidence="3" type="ORF">EIO64_12895</name>
</gene>
<keyword evidence="4" id="KW-1185">Reference proteome</keyword>
<dbReference type="PROSITE" id="PS51257">
    <property type="entry name" value="PROKAR_LIPOPROTEIN"/>
    <property type="match status" value="1"/>
</dbReference>
<dbReference type="AlphaFoldDB" id="A0A4D7ALP4"/>
<name>A0A4D7ALP4_9FIRM</name>
<keyword evidence="2" id="KW-0732">Signal</keyword>
<dbReference type="Proteomes" id="UP000298642">
    <property type="component" value="Chromosome"/>
</dbReference>
<feature type="chain" id="PRO_5039422959" evidence="2">
    <location>
        <begin position="22"/>
        <end position="299"/>
    </location>
</feature>
<accession>A0A4D7ALP4</accession>